<dbReference type="PRINTS" id="PR00080">
    <property type="entry name" value="SDRFAMILY"/>
</dbReference>
<reference evidence="5" key="1">
    <citation type="submission" date="2023-06" db="EMBL/GenBank/DDBJ databases">
        <title>Genome sequences of Xanthomonas arboricola from Serbia and Montenegro.</title>
        <authorList>
            <person name="Ilicic R."/>
            <person name="Jelusic A."/>
            <person name="Harrison J."/>
            <person name="Greer S."/>
            <person name="Grant M."/>
            <person name="Vicente J."/>
            <person name="Popovic Milovanovic T."/>
            <person name="Studholme D.J."/>
        </authorList>
    </citation>
    <scope>NUCLEOTIDE SEQUENCE</scope>
    <source>
        <strain evidence="5">Xp320</strain>
    </source>
</reference>
<gene>
    <name evidence="5" type="ORF">QSH54_08385</name>
</gene>
<dbReference type="Pfam" id="PF00106">
    <property type="entry name" value="adh_short"/>
    <property type="match status" value="1"/>
</dbReference>
<name>A0AAP4NG99_9XANT</name>
<dbReference type="PANTHER" id="PTHR42901">
    <property type="entry name" value="ALCOHOL DEHYDROGENASE"/>
    <property type="match status" value="1"/>
</dbReference>
<feature type="region of interest" description="Disordered" evidence="4">
    <location>
        <begin position="1"/>
        <end position="20"/>
    </location>
</feature>
<evidence type="ECO:0000256" key="1">
    <source>
        <dbReference type="ARBA" id="ARBA00006484"/>
    </source>
</evidence>
<dbReference type="FunFam" id="3.40.50.720:FF:000047">
    <property type="entry name" value="NADP-dependent L-serine/L-allo-threonine dehydrogenase"/>
    <property type="match status" value="1"/>
</dbReference>
<evidence type="ECO:0000256" key="2">
    <source>
        <dbReference type="ARBA" id="ARBA00023002"/>
    </source>
</evidence>
<dbReference type="SUPFAM" id="SSF51735">
    <property type="entry name" value="NAD(P)-binding Rossmann-fold domains"/>
    <property type="match status" value="1"/>
</dbReference>
<dbReference type="InterPro" id="IPR002347">
    <property type="entry name" value="SDR_fam"/>
</dbReference>
<dbReference type="PROSITE" id="PS00061">
    <property type="entry name" value="ADH_SHORT"/>
    <property type="match status" value="1"/>
</dbReference>
<dbReference type="EMBL" id="JASVYU010000008">
    <property type="protein sequence ID" value="MDN0286665.1"/>
    <property type="molecule type" value="Genomic_DNA"/>
</dbReference>
<proteinExistence type="inferred from homology"/>
<comment type="caution">
    <text evidence="5">The sequence shown here is derived from an EMBL/GenBank/DDBJ whole genome shotgun (WGS) entry which is preliminary data.</text>
</comment>
<accession>A0AAP4NG99</accession>
<sequence>MDGQSPASSPASTTNERMSMSTNELHGKVALITGASSGIGSATAKKLAAAGMKVGIAARRIDRLQALKSDIEQAGGQAVVLEMDVANKHSVATGVAALIAAYGAIDVLVNNAGIMPLSGIDDFHTDEWEQMIDVNVKGVLNVAAAVLPQMIKQHSGHVFNTSSIAGRTVFGQGFAVYSASKFALTAFTEGLRMEVGKKHNIRVTSIQPGIVATELPAQTTSAEYQAMMAGYAGTVRMLDPMDIADTILFAAQAPSNVNIAEVFVLPTDQV</sequence>
<dbReference type="RefSeq" id="WP_223689571.1">
    <property type="nucleotide sequence ID" value="NZ_CP044334.1"/>
</dbReference>
<dbReference type="AlphaFoldDB" id="A0AAP4NG99"/>
<organism evidence="5">
    <name type="scientific">Xanthomonas arboricola pv. pruni</name>
    <dbReference type="NCBI Taxonomy" id="69929"/>
    <lineage>
        <taxon>Bacteria</taxon>
        <taxon>Pseudomonadati</taxon>
        <taxon>Pseudomonadota</taxon>
        <taxon>Gammaproteobacteria</taxon>
        <taxon>Lysobacterales</taxon>
        <taxon>Lysobacteraceae</taxon>
        <taxon>Xanthomonas</taxon>
    </lineage>
</organism>
<evidence type="ECO:0000256" key="4">
    <source>
        <dbReference type="SAM" id="MobiDB-lite"/>
    </source>
</evidence>
<evidence type="ECO:0000256" key="3">
    <source>
        <dbReference type="RuleBase" id="RU000363"/>
    </source>
</evidence>
<dbReference type="GO" id="GO:0016616">
    <property type="term" value="F:oxidoreductase activity, acting on the CH-OH group of donors, NAD or NADP as acceptor"/>
    <property type="evidence" value="ECO:0007669"/>
    <property type="project" value="UniProtKB-ARBA"/>
</dbReference>
<dbReference type="PANTHER" id="PTHR42901:SF1">
    <property type="entry name" value="ALCOHOL DEHYDROGENASE"/>
    <property type="match status" value="1"/>
</dbReference>
<comment type="similarity">
    <text evidence="1 3">Belongs to the short-chain dehydrogenases/reductases (SDR) family.</text>
</comment>
<dbReference type="Gene3D" id="3.40.50.720">
    <property type="entry name" value="NAD(P)-binding Rossmann-like Domain"/>
    <property type="match status" value="1"/>
</dbReference>
<dbReference type="EC" id="1.-.-.-" evidence="5"/>
<keyword evidence="2 5" id="KW-0560">Oxidoreductase</keyword>
<dbReference type="PRINTS" id="PR00081">
    <property type="entry name" value="GDHRDH"/>
</dbReference>
<protein>
    <submittedName>
        <fullName evidence="5">SDR family oxidoreductase</fullName>
        <ecNumber evidence="5">1.-.-.-</ecNumber>
    </submittedName>
</protein>
<dbReference type="InterPro" id="IPR020904">
    <property type="entry name" value="Sc_DH/Rdtase_CS"/>
</dbReference>
<dbReference type="InterPro" id="IPR036291">
    <property type="entry name" value="NAD(P)-bd_dom_sf"/>
</dbReference>
<evidence type="ECO:0000313" key="5">
    <source>
        <dbReference type="EMBL" id="MDN0286665.1"/>
    </source>
</evidence>